<dbReference type="InterPro" id="IPR050490">
    <property type="entry name" value="Bact_solute-bd_prot1"/>
</dbReference>
<gene>
    <name evidence="2" type="ORF">H8712_07810</name>
</gene>
<evidence type="ECO:0000313" key="2">
    <source>
        <dbReference type="EMBL" id="MBC8628519.1"/>
    </source>
</evidence>
<feature type="chain" id="PRO_5047445271" evidence="1">
    <location>
        <begin position="25"/>
        <end position="429"/>
    </location>
</feature>
<keyword evidence="3" id="KW-1185">Reference proteome</keyword>
<dbReference type="Proteomes" id="UP000661649">
    <property type="component" value="Unassembled WGS sequence"/>
</dbReference>
<feature type="signal peptide" evidence="1">
    <location>
        <begin position="1"/>
        <end position="24"/>
    </location>
</feature>
<protein>
    <submittedName>
        <fullName evidence="2">Extracellular solute-binding protein</fullName>
    </submittedName>
</protein>
<name>A0ABR7PAV0_9FIRM</name>
<dbReference type="SUPFAM" id="SSF53850">
    <property type="entry name" value="Periplasmic binding protein-like II"/>
    <property type="match status" value="1"/>
</dbReference>
<dbReference type="PANTHER" id="PTHR43649:SF12">
    <property type="entry name" value="DIACETYLCHITOBIOSE BINDING PROTEIN DASA"/>
    <property type="match status" value="1"/>
</dbReference>
<proteinExistence type="predicted"/>
<accession>A0ABR7PAV0</accession>
<dbReference type="EMBL" id="JACRTP010000003">
    <property type="protein sequence ID" value="MBC8628519.1"/>
    <property type="molecule type" value="Genomic_DNA"/>
</dbReference>
<sequence length="429" mass="48299">MAKKKMARGLIVLGGILLGAVSLSGCGNKTSDGKTEVEMISYKPEAVAAFEKIEERFNETHDDIHLTIESPNEAVTILKTRFIREDYPDIVGIGGDMNYSNFLDAGLFEDLSDLDVLKETKQAYLDMEEELKLIPTEGSYALPYAANAAGILYNKDMFEENGWKIPTTWSEFTTLCETISASGVQPLYLGFKDTWTCMAPWNALAVGLTDSDICSQVNKGEATFSDAYRETAEKIKELVSYAEPNPYAYGYNDACTAFARGEAAMYPIGSYAIPQIKSVNPDMNIGSFTFPANDSEADNVLNSGIDLQFSVLKESKNKEAAYEVLRFLYEDETIQIYLDDQGGIACKEGDFELAPELEDMRSYIEEGRMADFHDHHYPSEMSVDAMVQTYLLDDSENALDTFLKRFDTDWQRYNRDLIRKMQDYQEKQK</sequence>
<comment type="caution">
    <text evidence="2">The sequence shown here is derived from an EMBL/GenBank/DDBJ whole genome shotgun (WGS) entry which is preliminary data.</text>
</comment>
<keyword evidence="1" id="KW-0732">Signal</keyword>
<dbReference type="Gene3D" id="3.40.190.10">
    <property type="entry name" value="Periplasmic binding protein-like II"/>
    <property type="match status" value="2"/>
</dbReference>
<reference evidence="2 3" key="1">
    <citation type="submission" date="2020-08" db="EMBL/GenBank/DDBJ databases">
        <title>Genome public.</title>
        <authorList>
            <person name="Liu C."/>
            <person name="Sun Q."/>
        </authorList>
    </citation>
    <scope>NUCLEOTIDE SEQUENCE [LARGE SCALE GENOMIC DNA]</scope>
    <source>
        <strain evidence="2 3">3_YM_SP_D4_24.mj</strain>
    </source>
</reference>
<evidence type="ECO:0000313" key="3">
    <source>
        <dbReference type="Proteomes" id="UP000661649"/>
    </source>
</evidence>
<dbReference type="RefSeq" id="WP_117456858.1">
    <property type="nucleotide sequence ID" value="NZ_JACRTP010000003.1"/>
</dbReference>
<evidence type="ECO:0000256" key="1">
    <source>
        <dbReference type="SAM" id="SignalP"/>
    </source>
</evidence>
<organism evidence="2 3">
    <name type="scientific">Blautia stercoris</name>
    <dbReference type="NCBI Taxonomy" id="871664"/>
    <lineage>
        <taxon>Bacteria</taxon>
        <taxon>Bacillati</taxon>
        <taxon>Bacillota</taxon>
        <taxon>Clostridia</taxon>
        <taxon>Lachnospirales</taxon>
        <taxon>Lachnospiraceae</taxon>
        <taxon>Blautia</taxon>
    </lineage>
</organism>
<dbReference type="PANTHER" id="PTHR43649">
    <property type="entry name" value="ARABINOSE-BINDING PROTEIN-RELATED"/>
    <property type="match status" value="1"/>
</dbReference>
<dbReference type="PROSITE" id="PS51257">
    <property type="entry name" value="PROKAR_LIPOPROTEIN"/>
    <property type="match status" value="1"/>
</dbReference>
<dbReference type="Pfam" id="PF01547">
    <property type="entry name" value="SBP_bac_1"/>
    <property type="match status" value="1"/>
</dbReference>
<dbReference type="InterPro" id="IPR006059">
    <property type="entry name" value="SBP"/>
</dbReference>